<feature type="transmembrane region" description="Helical" evidence="1">
    <location>
        <begin position="128"/>
        <end position="147"/>
    </location>
</feature>
<reference evidence="2 3" key="1">
    <citation type="submission" date="2019-12" db="EMBL/GenBank/DDBJ databases">
        <title>Chitinophaga sp. strain ysch24 (GDMCC 1.1355), whole genome shotgun sequence.</title>
        <authorList>
            <person name="Zhang X."/>
        </authorList>
    </citation>
    <scope>NUCLEOTIDE SEQUENCE [LARGE SCALE GENOMIC DNA]</scope>
    <source>
        <strain evidence="3">ysch24</strain>
    </source>
</reference>
<evidence type="ECO:0000313" key="2">
    <source>
        <dbReference type="EMBL" id="MVT11721.1"/>
    </source>
</evidence>
<feature type="transmembrane region" description="Helical" evidence="1">
    <location>
        <begin position="413"/>
        <end position="429"/>
    </location>
</feature>
<feature type="transmembrane region" description="Helical" evidence="1">
    <location>
        <begin position="181"/>
        <end position="203"/>
    </location>
</feature>
<organism evidence="2 3">
    <name type="scientific">Chitinophaga tropicalis</name>
    <dbReference type="NCBI Taxonomy" id="2683588"/>
    <lineage>
        <taxon>Bacteria</taxon>
        <taxon>Pseudomonadati</taxon>
        <taxon>Bacteroidota</taxon>
        <taxon>Chitinophagia</taxon>
        <taxon>Chitinophagales</taxon>
        <taxon>Chitinophagaceae</taxon>
        <taxon>Chitinophaga</taxon>
    </lineage>
</organism>
<evidence type="ECO:0000313" key="3">
    <source>
        <dbReference type="Proteomes" id="UP000461730"/>
    </source>
</evidence>
<feature type="transmembrane region" description="Helical" evidence="1">
    <location>
        <begin position="75"/>
        <end position="92"/>
    </location>
</feature>
<evidence type="ECO:0000256" key="1">
    <source>
        <dbReference type="SAM" id="Phobius"/>
    </source>
</evidence>
<keyword evidence="3" id="KW-1185">Reference proteome</keyword>
<gene>
    <name evidence="2" type="ORF">GO493_25885</name>
</gene>
<proteinExistence type="predicted"/>
<keyword evidence="1" id="KW-0812">Transmembrane</keyword>
<feature type="transmembrane region" description="Helical" evidence="1">
    <location>
        <begin position="21"/>
        <end position="39"/>
    </location>
</feature>
<keyword evidence="1" id="KW-0472">Membrane</keyword>
<dbReference type="Proteomes" id="UP000461730">
    <property type="component" value="Unassembled WGS sequence"/>
</dbReference>
<feature type="transmembrane region" description="Helical" evidence="1">
    <location>
        <begin position="254"/>
        <end position="272"/>
    </location>
</feature>
<name>A0A7K1UBF4_9BACT</name>
<protein>
    <recommendedName>
        <fullName evidence="4">O-antigen ligase-like membrane protein</fullName>
    </recommendedName>
</protein>
<dbReference type="EMBL" id="WRXN01000015">
    <property type="protein sequence ID" value="MVT11721.1"/>
    <property type="molecule type" value="Genomic_DNA"/>
</dbReference>
<feature type="transmembrane region" description="Helical" evidence="1">
    <location>
        <begin position="98"/>
        <end position="121"/>
    </location>
</feature>
<sequence length="433" mass="47296">MRYQRLNDRASEKLMLRLKQGVWLYFLLLVFEGALRKWFLPFLASPLLLAREPVALWLIIITWHRGMIRPSNYMTLMVITGVISLIAAVTVGHGNLFVALYGARILLIHFPLMFVIASIFTKEDILQLGKATVIIAIPMAILITLQFNSPQSAWVNRGVGGDMEGAGFSGAMGYFRPPGTFSFTNGTTLFFSFAASFIFYFWLKNEGIIKRWILIAATCALIFAIPVAISRALLFQVIITVLFLAFAGSSNPEYVGKLIAAAVGLVLVMVILSQTSMFSAATEVFMSRFTDANESEGGLEGVFLDRFLGGMITALTSSSEMPFFGYGLGMGTNVGAMLLSGNRTFLIAEEEWARTIGELGPILGLGVIFIRVGLAFNMLTRSLRKLRGGDALPWMLLSAGFLLVAQGGWSQPTALGFSAFTGALILAALRDND</sequence>
<feature type="transmembrane region" description="Helical" evidence="1">
    <location>
        <begin position="45"/>
        <end position="63"/>
    </location>
</feature>
<comment type="caution">
    <text evidence="2">The sequence shown here is derived from an EMBL/GenBank/DDBJ whole genome shotgun (WGS) entry which is preliminary data.</text>
</comment>
<accession>A0A7K1UBF4</accession>
<keyword evidence="1" id="KW-1133">Transmembrane helix</keyword>
<feature type="transmembrane region" description="Helical" evidence="1">
    <location>
        <begin position="359"/>
        <end position="379"/>
    </location>
</feature>
<evidence type="ECO:0008006" key="4">
    <source>
        <dbReference type="Google" id="ProtNLM"/>
    </source>
</evidence>
<dbReference type="AlphaFoldDB" id="A0A7K1UBF4"/>
<feature type="transmembrane region" description="Helical" evidence="1">
    <location>
        <begin position="321"/>
        <end position="339"/>
    </location>
</feature>
<feature type="transmembrane region" description="Helical" evidence="1">
    <location>
        <begin position="215"/>
        <end position="248"/>
    </location>
</feature>